<name>A0ABN9YHX8_9DINO</name>
<reference evidence="2" key="1">
    <citation type="submission" date="2023-10" db="EMBL/GenBank/DDBJ databases">
        <authorList>
            <person name="Chen Y."/>
            <person name="Shah S."/>
            <person name="Dougan E. K."/>
            <person name="Thang M."/>
            <person name="Chan C."/>
        </authorList>
    </citation>
    <scope>NUCLEOTIDE SEQUENCE [LARGE SCALE GENOMIC DNA]</scope>
</reference>
<evidence type="ECO:0000313" key="2">
    <source>
        <dbReference type="EMBL" id="CAK0910724.1"/>
    </source>
</evidence>
<dbReference type="EMBL" id="CAUYUJ010022451">
    <property type="protein sequence ID" value="CAK0910724.1"/>
    <property type="molecule type" value="Genomic_DNA"/>
</dbReference>
<accession>A0ABN9YHX8</accession>
<sequence>MGAGGMKTVYLGYDTDTGKEIAWSVIPLADMGQNAKKRISSEIELLQKLKHPRIIAFINAWVKKKENEVCFITEHVTGGSLASYIRRIQKPLKYKVMRTWCRQILEGLVFLHTHTPEPVIHRDLKCDNIFINGSIGEVVIGDLGLSTMLKGSHAQSIVGTPDFIAPEIFE</sequence>
<comment type="caution">
    <text evidence="2">The sequence shown here is derived from an EMBL/GenBank/DDBJ whole genome shotgun (WGS) entry which is preliminary data.</text>
</comment>
<feature type="non-terminal residue" evidence="2">
    <location>
        <position position="170"/>
    </location>
</feature>
<dbReference type="InterPro" id="IPR008271">
    <property type="entry name" value="Ser/Thr_kinase_AS"/>
</dbReference>
<dbReference type="PANTHER" id="PTHR13902">
    <property type="entry name" value="SERINE/THREONINE-PROTEIN KINASE WNK WITH NO LYSINE -RELATED"/>
    <property type="match status" value="1"/>
</dbReference>
<dbReference type="InterPro" id="IPR011009">
    <property type="entry name" value="Kinase-like_dom_sf"/>
</dbReference>
<dbReference type="PROSITE" id="PS50011">
    <property type="entry name" value="PROTEIN_KINASE_DOM"/>
    <property type="match status" value="1"/>
</dbReference>
<feature type="domain" description="Protein kinase" evidence="1">
    <location>
        <begin position="1"/>
        <end position="170"/>
    </location>
</feature>
<dbReference type="Pfam" id="PF00069">
    <property type="entry name" value="Pkinase"/>
    <property type="match status" value="1"/>
</dbReference>
<evidence type="ECO:0000259" key="1">
    <source>
        <dbReference type="PROSITE" id="PS50011"/>
    </source>
</evidence>
<dbReference type="InterPro" id="IPR050588">
    <property type="entry name" value="WNK_Ser-Thr_kinase"/>
</dbReference>
<dbReference type="Gene3D" id="3.30.200.20">
    <property type="entry name" value="Phosphorylase Kinase, domain 1"/>
    <property type="match status" value="1"/>
</dbReference>
<gene>
    <name evidence="2" type="ORF">PCOR1329_LOCUS84825</name>
</gene>
<dbReference type="SMART" id="SM00220">
    <property type="entry name" value="S_TKc"/>
    <property type="match status" value="1"/>
</dbReference>
<evidence type="ECO:0000313" key="3">
    <source>
        <dbReference type="Proteomes" id="UP001189429"/>
    </source>
</evidence>
<proteinExistence type="predicted"/>
<keyword evidence="3" id="KW-1185">Reference proteome</keyword>
<dbReference type="Proteomes" id="UP001189429">
    <property type="component" value="Unassembled WGS sequence"/>
</dbReference>
<dbReference type="Gene3D" id="1.10.510.10">
    <property type="entry name" value="Transferase(Phosphotransferase) domain 1"/>
    <property type="match status" value="1"/>
</dbReference>
<dbReference type="InterPro" id="IPR000719">
    <property type="entry name" value="Prot_kinase_dom"/>
</dbReference>
<organism evidence="2 3">
    <name type="scientific">Prorocentrum cordatum</name>
    <dbReference type="NCBI Taxonomy" id="2364126"/>
    <lineage>
        <taxon>Eukaryota</taxon>
        <taxon>Sar</taxon>
        <taxon>Alveolata</taxon>
        <taxon>Dinophyceae</taxon>
        <taxon>Prorocentrales</taxon>
        <taxon>Prorocentraceae</taxon>
        <taxon>Prorocentrum</taxon>
    </lineage>
</organism>
<dbReference type="SUPFAM" id="SSF56112">
    <property type="entry name" value="Protein kinase-like (PK-like)"/>
    <property type="match status" value="1"/>
</dbReference>
<protein>
    <recommendedName>
        <fullName evidence="1">Protein kinase domain-containing protein</fullName>
    </recommendedName>
</protein>
<dbReference type="PROSITE" id="PS00108">
    <property type="entry name" value="PROTEIN_KINASE_ST"/>
    <property type="match status" value="1"/>
</dbReference>